<dbReference type="AlphaFoldDB" id="A0AAD1HZB5"/>
<keyword evidence="2" id="KW-1185">Reference proteome</keyword>
<evidence type="ECO:0000313" key="2">
    <source>
        <dbReference type="Proteomes" id="UP000467636"/>
    </source>
</evidence>
<dbReference type="EMBL" id="AP022564">
    <property type="protein sequence ID" value="BBX23599.1"/>
    <property type="molecule type" value="Genomic_DNA"/>
</dbReference>
<sequence length="140" mass="15545">MLATLATLAKYQQAEKSCCLEVVHDLLPEIGEGVAIRGAGDCAHGIHQFRQWIVRCPNATQAVTHRRERARQIDAVPPGRKFDRVVLGIRFDCRRNGDRAGPEHGARYQYSHDCSQSPITASTFGIHRKDRDRIAAAGAQ</sequence>
<proteinExistence type="predicted"/>
<organism evidence="1 2">
    <name type="scientific">Mycolicibacter terrae</name>
    <dbReference type="NCBI Taxonomy" id="1788"/>
    <lineage>
        <taxon>Bacteria</taxon>
        <taxon>Bacillati</taxon>
        <taxon>Actinomycetota</taxon>
        <taxon>Actinomycetes</taxon>
        <taxon>Mycobacteriales</taxon>
        <taxon>Mycobacteriaceae</taxon>
        <taxon>Mycolicibacter</taxon>
    </lineage>
</organism>
<reference evidence="1 2" key="1">
    <citation type="journal article" date="2019" name="Emerg. Microbes Infect.">
        <title>Comprehensive subspecies identification of 175 nontuberculous mycobacteria species based on 7547 genomic profiles.</title>
        <authorList>
            <person name="Matsumoto Y."/>
            <person name="Kinjo T."/>
            <person name="Motooka D."/>
            <person name="Nabeya D."/>
            <person name="Jung N."/>
            <person name="Uechi K."/>
            <person name="Horii T."/>
            <person name="Iida T."/>
            <person name="Fujita J."/>
            <person name="Nakamura S."/>
        </authorList>
    </citation>
    <scope>NUCLEOTIDE SEQUENCE [LARGE SCALE GENOMIC DNA]</scope>
    <source>
        <strain evidence="1 2">JCM 12143</strain>
    </source>
</reference>
<name>A0AAD1HZB5_9MYCO</name>
<accession>A0AAD1HZB5</accession>
<evidence type="ECO:0000313" key="1">
    <source>
        <dbReference type="EMBL" id="BBX23599.1"/>
    </source>
</evidence>
<dbReference type="Proteomes" id="UP000467636">
    <property type="component" value="Chromosome"/>
</dbReference>
<gene>
    <name evidence="1" type="ORF">MTER_30100</name>
</gene>
<protein>
    <submittedName>
        <fullName evidence="1">Uncharacterized protein</fullName>
    </submittedName>
</protein>